<dbReference type="PANTHER" id="PTHR31563">
    <property type="entry name" value="ION CHANNEL POLLUX-RELATED"/>
    <property type="match status" value="1"/>
</dbReference>
<protein>
    <recommendedName>
        <fullName evidence="4">Ion transport domain-containing protein</fullName>
    </recommendedName>
</protein>
<evidence type="ECO:0000256" key="1">
    <source>
        <dbReference type="SAM" id="Phobius"/>
    </source>
</evidence>
<dbReference type="AlphaFoldDB" id="A0A2Z6MQG4"/>
<name>A0A2Z6MQG4_TRISU</name>
<keyword evidence="1" id="KW-0472">Membrane</keyword>
<feature type="non-terminal residue" evidence="2">
    <location>
        <position position="218"/>
    </location>
</feature>
<evidence type="ECO:0008006" key="4">
    <source>
        <dbReference type="Google" id="ProtNLM"/>
    </source>
</evidence>
<dbReference type="InterPro" id="IPR044849">
    <property type="entry name" value="CASTOR/POLLUX/SYM8-like"/>
</dbReference>
<dbReference type="Proteomes" id="UP000242715">
    <property type="component" value="Unassembled WGS sequence"/>
</dbReference>
<organism evidence="2 3">
    <name type="scientific">Trifolium subterraneum</name>
    <name type="common">Subterranean clover</name>
    <dbReference type="NCBI Taxonomy" id="3900"/>
    <lineage>
        <taxon>Eukaryota</taxon>
        <taxon>Viridiplantae</taxon>
        <taxon>Streptophyta</taxon>
        <taxon>Embryophyta</taxon>
        <taxon>Tracheophyta</taxon>
        <taxon>Spermatophyta</taxon>
        <taxon>Magnoliopsida</taxon>
        <taxon>eudicotyledons</taxon>
        <taxon>Gunneridae</taxon>
        <taxon>Pentapetalae</taxon>
        <taxon>rosids</taxon>
        <taxon>fabids</taxon>
        <taxon>Fabales</taxon>
        <taxon>Fabaceae</taxon>
        <taxon>Papilionoideae</taxon>
        <taxon>50 kb inversion clade</taxon>
        <taxon>NPAAA clade</taxon>
        <taxon>Hologalegina</taxon>
        <taxon>IRL clade</taxon>
        <taxon>Trifolieae</taxon>
        <taxon>Trifolium</taxon>
    </lineage>
</organism>
<keyword evidence="3" id="KW-1185">Reference proteome</keyword>
<dbReference type="GO" id="GO:0006811">
    <property type="term" value="P:monoatomic ion transport"/>
    <property type="evidence" value="ECO:0007669"/>
    <property type="project" value="InterPro"/>
</dbReference>
<evidence type="ECO:0000313" key="2">
    <source>
        <dbReference type="EMBL" id="GAU25855.1"/>
    </source>
</evidence>
<feature type="transmembrane region" description="Helical" evidence="1">
    <location>
        <begin position="192"/>
        <end position="215"/>
    </location>
</feature>
<gene>
    <name evidence="2" type="ORF">TSUD_31200</name>
</gene>
<dbReference type="OrthoDB" id="1923901at2759"/>
<reference evidence="3" key="1">
    <citation type="journal article" date="2017" name="Front. Plant Sci.">
        <title>Climate Clever Clovers: New Paradigm to Reduce the Environmental Footprint of Ruminants by Breeding Low Methanogenic Forages Utilizing Haplotype Variation.</title>
        <authorList>
            <person name="Kaur P."/>
            <person name="Appels R."/>
            <person name="Bayer P.E."/>
            <person name="Keeble-Gagnere G."/>
            <person name="Wang J."/>
            <person name="Hirakawa H."/>
            <person name="Shirasawa K."/>
            <person name="Vercoe P."/>
            <person name="Stefanova K."/>
            <person name="Durmic Z."/>
            <person name="Nichols P."/>
            <person name="Revell C."/>
            <person name="Isobe S.N."/>
            <person name="Edwards D."/>
            <person name="Erskine W."/>
        </authorList>
    </citation>
    <scope>NUCLEOTIDE SEQUENCE [LARGE SCALE GENOMIC DNA]</scope>
    <source>
        <strain evidence="3">cv. Daliak</strain>
    </source>
</reference>
<proteinExistence type="predicted"/>
<keyword evidence="1" id="KW-0812">Transmembrane</keyword>
<keyword evidence="1" id="KW-1133">Transmembrane helix</keyword>
<sequence>MNLTAHFHMQTSLPWIPRHAHCSSSSTNNNSRRFVPRHFSWLRSSPLHGHGIRPHTEVGRWELDLQRPAFKSNSESITNVPESLSTNIWTDKTNDSSQGPQAKNMIEYMSLFFLLKLTHTKFVDLMINVVQAIVRYVPQTLGGTSLPLACVSNALNKPTPLKLDVSLPSFNDIRWSLARLLYLFNIQLERNVATFFVVLLVACVSFVFIGGLLFFKFR</sequence>
<dbReference type="EMBL" id="DF973322">
    <property type="protein sequence ID" value="GAU25855.1"/>
    <property type="molecule type" value="Genomic_DNA"/>
</dbReference>
<evidence type="ECO:0000313" key="3">
    <source>
        <dbReference type="Proteomes" id="UP000242715"/>
    </source>
</evidence>
<dbReference type="PANTHER" id="PTHR31563:SF13">
    <property type="entry name" value="ION CHANNEL POLLUX-LIKE 1-RELATED"/>
    <property type="match status" value="1"/>
</dbReference>
<accession>A0A2Z6MQG4</accession>